<evidence type="ECO:0000313" key="3">
    <source>
        <dbReference type="EMBL" id="QES36954.1"/>
    </source>
</evidence>
<dbReference type="Proteomes" id="UP000322927">
    <property type="component" value="Chromosome"/>
</dbReference>
<dbReference type="RefSeq" id="WP_150219207.1">
    <property type="nucleotide sequence ID" value="NZ_CP029192.1"/>
</dbReference>
<name>A0A5P2C2K8_STRVZ</name>
<accession>A0A5P2C2K8</accession>
<reference evidence="3 4" key="1">
    <citation type="submission" date="2018-05" db="EMBL/GenBank/DDBJ databases">
        <title>Streptomyces venezuelae.</title>
        <authorList>
            <person name="Kim W."/>
            <person name="Lee N."/>
            <person name="Cho B.-K."/>
        </authorList>
    </citation>
    <scope>NUCLEOTIDE SEQUENCE [LARGE SCALE GENOMIC DNA]</scope>
    <source>
        <strain evidence="3 4">ATCC 14584</strain>
    </source>
</reference>
<sequence length="149" mass="14662">MRTRTTLACVGLAAAAVFGPLATAGTAVAADPPPPTAPTAPAAPDAKILETVCASVQKAIEQIAAVQVVKVDGLDPAAIHDQCMQSGKVSMPDPVKEPAKQPGAVSGPEETEAGGVVLDQGGLHLGGMDLGGVRLNPLDLGDAGPAKTG</sequence>
<keyword evidence="2" id="KW-0732">Signal</keyword>
<evidence type="ECO:0000256" key="1">
    <source>
        <dbReference type="SAM" id="MobiDB-lite"/>
    </source>
</evidence>
<evidence type="ECO:0008006" key="5">
    <source>
        <dbReference type="Google" id="ProtNLM"/>
    </source>
</evidence>
<gene>
    <name evidence="3" type="ORF">DEJ48_29305</name>
</gene>
<feature type="region of interest" description="Disordered" evidence="1">
    <location>
        <begin position="83"/>
        <end position="112"/>
    </location>
</feature>
<feature type="signal peptide" evidence="2">
    <location>
        <begin position="1"/>
        <end position="29"/>
    </location>
</feature>
<dbReference type="AlphaFoldDB" id="A0A5P2C2K8"/>
<dbReference type="EMBL" id="CP029192">
    <property type="protein sequence ID" value="QES36954.1"/>
    <property type="molecule type" value="Genomic_DNA"/>
</dbReference>
<evidence type="ECO:0000313" key="4">
    <source>
        <dbReference type="Proteomes" id="UP000322927"/>
    </source>
</evidence>
<evidence type="ECO:0000256" key="2">
    <source>
        <dbReference type="SAM" id="SignalP"/>
    </source>
</evidence>
<organism evidence="3 4">
    <name type="scientific">Streptomyces venezuelae</name>
    <dbReference type="NCBI Taxonomy" id="54571"/>
    <lineage>
        <taxon>Bacteria</taxon>
        <taxon>Bacillati</taxon>
        <taxon>Actinomycetota</taxon>
        <taxon>Actinomycetes</taxon>
        <taxon>Kitasatosporales</taxon>
        <taxon>Streptomycetaceae</taxon>
        <taxon>Streptomyces</taxon>
    </lineage>
</organism>
<protein>
    <recommendedName>
        <fullName evidence="5">Secreted protein</fullName>
    </recommendedName>
</protein>
<feature type="chain" id="PRO_5024840275" description="Secreted protein" evidence="2">
    <location>
        <begin position="30"/>
        <end position="149"/>
    </location>
</feature>
<proteinExistence type="predicted"/>